<protein>
    <submittedName>
        <fullName evidence="1">Uncharacterized protein</fullName>
    </submittedName>
</protein>
<sequence length="117" mass="13688">MYMSPEVLLSMYPVTEESDVWSIACVAYELLEHEYTFPLNKDNDDPDDDWQEMENKFRDGVLPDLTEIVKPIRDSLGKCFFFETPPGNTIWFNQIQEKRPTAIEVLNDLPSEWPKLA</sequence>
<proteinExistence type="predicted"/>
<dbReference type="EMBL" id="CM056741">
    <property type="protein sequence ID" value="KAJ8682322.1"/>
    <property type="molecule type" value="Genomic_DNA"/>
</dbReference>
<evidence type="ECO:0000313" key="1">
    <source>
        <dbReference type="EMBL" id="KAJ8682322.1"/>
    </source>
</evidence>
<accession>A0ACC2PFR5</accession>
<keyword evidence="2" id="KW-1185">Reference proteome</keyword>
<gene>
    <name evidence="1" type="ORF">QAD02_018114</name>
</gene>
<organism evidence="1 2">
    <name type="scientific">Eretmocerus hayati</name>
    <dbReference type="NCBI Taxonomy" id="131215"/>
    <lineage>
        <taxon>Eukaryota</taxon>
        <taxon>Metazoa</taxon>
        <taxon>Ecdysozoa</taxon>
        <taxon>Arthropoda</taxon>
        <taxon>Hexapoda</taxon>
        <taxon>Insecta</taxon>
        <taxon>Pterygota</taxon>
        <taxon>Neoptera</taxon>
        <taxon>Endopterygota</taxon>
        <taxon>Hymenoptera</taxon>
        <taxon>Apocrita</taxon>
        <taxon>Proctotrupomorpha</taxon>
        <taxon>Chalcidoidea</taxon>
        <taxon>Aphelinidae</taxon>
        <taxon>Aphelininae</taxon>
        <taxon>Eretmocerus</taxon>
    </lineage>
</organism>
<evidence type="ECO:0000313" key="2">
    <source>
        <dbReference type="Proteomes" id="UP001239111"/>
    </source>
</evidence>
<dbReference type="Proteomes" id="UP001239111">
    <property type="component" value="Chromosome 1"/>
</dbReference>
<name>A0ACC2PFR5_9HYME</name>
<reference evidence="1" key="1">
    <citation type="submission" date="2023-04" db="EMBL/GenBank/DDBJ databases">
        <title>A chromosome-level genome assembly of the parasitoid wasp Eretmocerus hayati.</title>
        <authorList>
            <person name="Zhong Y."/>
            <person name="Liu S."/>
            <person name="Liu Y."/>
        </authorList>
    </citation>
    <scope>NUCLEOTIDE SEQUENCE</scope>
    <source>
        <strain evidence="1">ZJU_SS_LIU_2023</strain>
    </source>
</reference>
<comment type="caution">
    <text evidence="1">The sequence shown here is derived from an EMBL/GenBank/DDBJ whole genome shotgun (WGS) entry which is preliminary data.</text>
</comment>